<name>A0A7C9ANN3_OPUST</name>
<proteinExistence type="predicted"/>
<reference evidence="1" key="2">
    <citation type="submission" date="2020-07" db="EMBL/GenBank/DDBJ databases">
        <authorList>
            <person name="Vera ALvarez R."/>
            <person name="Arias-Moreno D.M."/>
            <person name="Jimenez-Jacinto V."/>
            <person name="Jimenez-Bremont J.F."/>
            <person name="Swaminathan K."/>
            <person name="Moose S.P."/>
            <person name="Guerrero-Gonzalez M.L."/>
            <person name="Marino-Ramirez L."/>
            <person name="Landsman D."/>
            <person name="Rodriguez-Kessler M."/>
            <person name="Delgado-Sanchez P."/>
        </authorList>
    </citation>
    <scope>NUCLEOTIDE SEQUENCE</scope>
    <source>
        <tissue evidence="1">Cladode</tissue>
    </source>
</reference>
<organism evidence="1">
    <name type="scientific">Opuntia streptacantha</name>
    <name type="common">Prickly pear cactus</name>
    <name type="synonym">Opuntia cardona</name>
    <dbReference type="NCBI Taxonomy" id="393608"/>
    <lineage>
        <taxon>Eukaryota</taxon>
        <taxon>Viridiplantae</taxon>
        <taxon>Streptophyta</taxon>
        <taxon>Embryophyta</taxon>
        <taxon>Tracheophyta</taxon>
        <taxon>Spermatophyta</taxon>
        <taxon>Magnoliopsida</taxon>
        <taxon>eudicotyledons</taxon>
        <taxon>Gunneridae</taxon>
        <taxon>Pentapetalae</taxon>
        <taxon>Caryophyllales</taxon>
        <taxon>Cactineae</taxon>
        <taxon>Cactaceae</taxon>
        <taxon>Opuntioideae</taxon>
        <taxon>Opuntia</taxon>
    </lineage>
</organism>
<dbReference type="AlphaFoldDB" id="A0A7C9ANN3"/>
<reference evidence="1" key="1">
    <citation type="journal article" date="2013" name="J. Plant Res.">
        <title>Effect of fungi and light on seed germination of three Opuntia species from semiarid lands of central Mexico.</title>
        <authorList>
            <person name="Delgado-Sanchez P."/>
            <person name="Jimenez-Bremont J.F."/>
            <person name="Guerrero-Gonzalez Mde L."/>
            <person name="Flores J."/>
        </authorList>
    </citation>
    <scope>NUCLEOTIDE SEQUENCE</scope>
    <source>
        <tissue evidence="1">Cladode</tissue>
    </source>
</reference>
<evidence type="ECO:0000313" key="1">
    <source>
        <dbReference type="EMBL" id="MBA4671616.1"/>
    </source>
</evidence>
<protein>
    <submittedName>
        <fullName evidence="1">Uncharacterized protein</fullName>
    </submittedName>
</protein>
<accession>A0A7C9ANN3</accession>
<dbReference type="EMBL" id="GISG01251423">
    <property type="protein sequence ID" value="MBA4671616.1"/>
    <property type="molecule type" value="Transcribed_RNA"/>
</dbReference>
<sequence length="120" mass="13497">MTCQLCQLSSGLEIVCLTLDATKENQQCANIYLLCDLYCHIQNILHPFSPLDFCSVMQKIQKRLVSLPKPASAALLAVAYHTLILLREEESLARSDFSVLDTHHPNHSRIETTILLHASH</sequence>